<protein>
    <submittedName>
        <fullName evidence="2">Uncharacterized protein</fullName>
    </submittedName>
</protein>
<name>A0A2N5M615_9BACI</name>
<dbReference type="Proteomes" id="UP000234748">
    <property type="component" value="Unassembled WGS sequence"/>
</dbReference>
<feature type="transmembrane region" description="Helical" evidence="1">
    <location>
        <begin position="21"/>
        <end position="38"/>
    </location>
</feature>
<gene>
    <name evidence="2" type="ORF">CUU66_10800</name>
</gene>
<evidence type="ECO:0000313" key="2">
    <source>
        <dbReference type="EMBL" id="PLT29785.1"/>
    </source>
</evidence>
<keyword evidence="1" id="KW-0812">Transmembrane</keyword>
<keyword evidence="1" id="KW-1133">Transmembrane helix</keyword>
<reference evidence="2 3" key="1">
    <citation type="submission" date="2017-11" db="EMBL/GenBank/DDBJ databases">
        <title>Comparitive Functional Genomics of Dry Heat Resistant strains isolated from the Viking Spacecraft.</title>
        <authorList>
            <person name="Seuylemezian A."/>
            <person name="Cooper K."/>
            <person name="Vaishampayan P."/>
        </authorList>
    </citation>
    <scope>NUCLEOTIDE SEQUENCE [LARGE SCALE GENOMIC DNA]</scope>
    <source>
        <strain evidence="2 3">V1-29</strain>
    </source>
</reference>
<comment type="caution">
    <text evidence="2">The sequence shown here is derived from an EMBL/GenBank/DDBJ whole genome shotgun (WGS) entry which is preliminary data.</text>
</comment>
<dbReference type="OrthoDB" id="2918659at2"/>
<organism evidence="2 3">
    <name type="scientific">Peribacillus deserti</name>
    <dbReference type="NCBI Taxonomy" id="673318"/>
    <lineage>
        <taxon>Bacteria</taxon>
        <taxon>Bacillati</taxon>
        <taxon>Bacillota</taxon>
        <taxon>Bacilli</taxon>
        <taxon>Bacillales</taxon>
        <taxon>Bacillaceae</taxon>
        <taxon>Peribacillus</taxon>
    </lineage>
</organism>
<dbReference type="EMBL" id="PGUY01000033">
    <property type="protein sequence ID" value="PLT29785.1"/>
    <property type="molecule type" value="Genomic_DNA"/>
</dbReference>
<evidence type="ECO:0000256" key="1">
    <source>
        <dbReference type="SAM" id="Phobius"/>
    </source>
</evidence>
<keyword evidence="3" id="KW-1185">Reference proteome</keyword>
<sequence length="87" mass="9879">MQRILIMIKLFQREPLWFKSLILFTLLISIILSSSIFSGNYYQGGSKAAAAIFFFAYGVKMRRNVKISILMFALAVVCLVLAVLAIW</sequence>
<proteinExistence type="predicted"/>
<dbReference type="RefSeq" id="WP_101641981.1">
    <property type="nucleotide sequence ID" value="NZ_PGUY01000033.1"/>
</dbReference>
<feature type="transmembrane region" description="Helical" evidence="1">
    <location>
        <begin position="67"/>
        <end position="86"/>
    </location>
</feature>
<dbReference type="AlphaFoldDB" id="A0A2N5M615"/>
<keyword evidence="1" id="KW-0472">Membrane</keyword>
<accession>A0A2N5M615</accession>
<evidence type="ECO:0000313" key="3">
    <source>
        <dbReference type="Proteomes" id="UP000234748"/>
    </source>
</evidence>